<reference evidence="2" key="1">
    <citation type="submission" date="2012-04" db="EMBL/GenBank/DDBJ databases">
        <title>Finished genome of Dactylococcopsis salina PCC 8305.</title>
        <authorList>
            <consortium name="US DOE Joint Genome Institute"/>
            <person name="Gugger M."/>
            <person name="Coursin T."/>
            <person name="Rippka R."/>
            <person name="Tandeau De Marsac N."/>
            <person name="Huntemann M."/>
            <person name="Wei C.-L."/>
            <person name="Han J."/>
            <person name="Detter J.C."/>
            <person name="Han C."/>
            <person name="Tapia R."/>
            <person name="Daligault H."/>
            <person name="Chen A."/>
            <person name="Krypides N."/>
            <person name="Mavromatis K."/>
            <person name="Markowitz V."/>
            <person name="Szeto E."/>
            <person name="Ivanova N."/>
            <person name="Ovchinnikova G."/>
            <person name="Pagani I."/>
            <person name="Pati A."/>
            <person name="Goodwin L."/>
            <person name="Peters L."/>
            <person name="Pitluck S."/>
            <person name="Woyke T."/>
            <person name="Kerfeld C."/>
        </authorList>
    </citation>
    <scope>NUCLEOTIDE SEQUENCE [LARGE SCALE GENOMIC DNA]</scope>
    <source>
        <strain evidence="2">PCC 8305</strain>
    </source>
</reference>
<protein>
    <submittedName>
        <fullName evidence="2">Methyltransferase family protein</fullName>
    </submittedName>
</protein>
<dbReference type="CDD" id="cd02440">
    <property type="entry name" value="AdoMet_MTases"/>
    <property type="match status" value="1"/>
</dbReference>
<dbReference type="GO" id="GO:0032259">
    <property type="term" value="P:methylation"/>
    <property type="evidence" value="ECO:0007669"/>
    <property type="project" value="UniProtKB-KW"/>
</dbReference>
<dbReference type="Pfam" id="PF08241">
    <property type="entry name" value="Methyltransf_11"/>
    <property type="match status" value="1"/>
</dbReference>
<feature type="domain" description="Methyltransferase type 11" evidence="1">
    <location>
        <begin position="19"/>
        <end position="106"/>
    </location>
</feature>
<dbReference type="GO" id="GO:0008757">
    <property type="term" value="F:S-adenosylmethionine-dependent methyltransferase activity"/>
    <property type="evidence" value="ECO:0007669"/>
    <property type="project" value="InterPro"/>
</dbReference>
<organism evidence="2 3">
    <name type="scientific">Dactylococcopsis salina (strain PCC 8305)</name>
    <name type="common">Myxobactron salinum</name>
    <dbReference type="NCBI Taxonomy" id="13035"/>
    <lineage>
        <taxon>Bacteria</taxon>
        <taxon>Bacillati</taxon>
        <taxon>Cyanobacteriota</taxon>
        <taxon>Cyanophyceae</taxon>
        <taxon>Nodosilineales</taxon>
        <taxon>Cymatolegaceae</taxon>
        <taxon>Dactylococcopsis</taxon>
    </lineage>
</organism>
<keyword evidence="3" id="KW-1185">Reference proteome</keyword>
<evidence type="ECO:0000313" key="3">
    <source>
        <dbReference type="Proteomes" id="UP000010482"/>
    </source>
</evidence>
<dbReference type="Gene3D" id="3.40.50.150">
    <property type="entry name" value="Vaccinia Virus protein VP39"/>
    <property type="match status" value="1"/>
</dbReference>
<accession>K9YXW0</accession>
<dbReference type="InterPro" id="IPR029063">
    <property type="entry name" value="SAM-dependent_MTases_sf"/>
</dbReference>
<gene>
    <name evidence="2" type="ORF">Dacsa_3213</name>
</gene>
<dbReference type="Proteomes" id="UP000010482">
    <property type="component" value="Chromosome"/>
</dbReference>
<dbReference type="STRING" id="13035.Dacsa_3213"/>
<dbReference type="PANTHER" id="PTHR43861">
    <property type="entry name" value="TRANS-ACONITATE 2-METHYLTRANSFERASE-RELATED"/>
    <property type="match status" value="1"/>
</dbReference>
<dbReference type="KEGG" id="dsl:Dacsa_3213"/>
<keyword evidence="2" id="KW-0808">Transferase</keyword>
<dbReference type="AlphaFoldDB" id="K9YXW0"/>
<dbReference type="SUPFAM" id="SSF53335">
    <property type="entry name" value="S-adenosyl-L-methionine-dependent methyltransferases"/>
    <property type="match status" value="1"/>
</dbReference>
<dbReference type="HOGENOM" id="CLU_2069207_0_0_3"/>
<dbReference type="PANTHER" id="PTHR43861:SF1">
    <property type="entry name" value="TRANS-ACONITATE 2-METHYLTRANSFERASE"/>
    <property type="match status" value="1"/>
</dbReference>
<keyword evidence="2" id="KW-0489">Methyltransferase</keyword>
<dbReference type="eggNOG" id="COG4106">
    <property type="taxonomic scope" value="Bacteria"/>
</dbReference>
<proteinExistence type="predicted"/>
<sequence length="118" mass="12713">MILSKFSNYYSKGKINTILDLGCGDGTLTLKIAQTGAIVHGIDSSRSMIQTAQNRGLSAEVGSGENLKFNQQFDAVFSNAALHWMPNYIAVINGVNRSLKNNGRFVGEFGGQGNKCPQ</sequence>
<name>K9YXW0_DACS8</name>
<evidence type="ECO:0000313" key="2">
    <source>
        <dbReference type="EMBL" id="AFZ51734.1"/>
    </source>
</evidence>
<dbReference type="EMBL" id="CP003944">
    <property type="protein sequence ID" value="AFZ51734.1"/>
    <property type="molecule type" value="Genomic_DNA"/>
</dbReference>
<evidence type="ECO:0000259" key="1">
    <source>
        <dbReference type="Pfam" id="PF08241"/>
    </source>
</evidence>
<dbReference type="InterPro" id="IPR013216">
    <property type="entry name" value="Methyltransf_11"/>
</dbReference>